<reference evidence="1 2" key="2">
    <citation type="journal article" date="2022" name="Mol. Ecol. Resour.">
        <title>The genomes of chicory, endive, great burdock and yacon provide insights into Asteraceae paleo-polyploidization history and plant inulin production.</title>
        <authorList>
            <person name="Fan W."/>
            <person name="Wang S."/>
            <person name="Wang H."/>
            <person name="Wang A."/>
            <person name="Jiang F."/>
            <person name="Liu H."/>
            <person name="Zhao H."/>
            <person name="Xu D."/>
            <person name="Zhang Y."/>
        </authorList>
    </citation>
    <scope>NUCLEOTIDE SEQUENCE [LARGE SCALE GENOMIC DNA]</scope>
    <source>
        <strain evidence="2">cv. Niubang</strain>
    </source>
</reference>
<organism evidence="1 2">
    <name type="scientific">Arctium lappa</name>
    <name type="common">Greater burdock</name>
    <name type="synonym">Lappa major</name>
    <dbReference type="NCBI Taxonomy" id="4217"/>
    <lineage>
        <taxon>Eukaryota</taxon>
        <taxon>Viridiplantae</taxon>
        <taxon>Streptophyta</taxon>
        <taxon>Embryophyta</taxon>
        <taxon>Tracheophyta</taxon>
        <taxon>Spermatophyta</taxon>
        <taxon>Magnoliopsida</taxon>
        <taxon>eudicotyledons</taxon>
        <taxon>Gunneridae</taxon>
        <taxon>Pentapetalae</taxon>
        <taxon>asterids</taxon>
        <taxon>campanulids</taxon>
        <taxon>Asterales</taxon>
        <taxon>Asteraceae</taxon>
        <taxon>Carduoideae</taxon>
        <taxon>Cardueae</taxon>
        <taxon>Arctiinae</taxon>
        <taxon>Arctium</taxon>
    </lineage>
</organism>
<comment type="caution">
    <text evidence="1">The sequence shown here is derived from an EMBL/GenBank/DDBJ whole genome shotgun (WGS) entry which is preliminary data.</text>
</comment>
<reference evidence="2" key="1">
    <citation type="journal article" date="2022" name="Mol. Ecol. Resour.">
        <title>The genomes of chicory, endive, great burdock and yacon provide insights into Asteraceae palaeo-polyploidization history and plant inulin production.</title>
        <authorList>
            <person name="Fan W."/>
            <person name="Wang S."/>
            <person name="Wang H."/>
            <person name="Wang A."/>
            <person name="Jiang F."/>
            <person name="Liu H."/>
            <person name="Zhao H."/>
            <person name="Xu D."/>
            <person name="Zhang Y."/>
        </authorList>
    </citation>
    <scope>NUCLEOTIDE SEQUENCE [LARGE SCALE GENOMIC DNA]</scope>
    <source>
        <strain evidence="2">cv. Niubang</strain>
    </source>
</reference>
<dbReference type="Proteomes" id="UP001055879">
    <property type="component" value="Linkage Group LG11"/>
</dbReference>
<proteinExistence type="predicted"/>
<sequence length="216" mass="24317">MVRNLSTADSPRNNPLLSRTFAVAFIVVTVAIISFLCGTKKRRRSAPPPLPNRSTKVDENTEFLVSNRENDATYVRVEDKNDGFPSPESKVQKEKIELRPPPRLAQLRASSYHVGTSSNASRGAKLTSSMSMRVSGKLKGLKKGLKEDDDKNCDNDKLKREDSVWKKTIILGEKCRVPDEDEDDIIFDENGRRITLFHSISRQSSNISQEVTPNER</sequence>
<keyword evidence="2" id="KW-1185">Reference proteome</keyword>
<evidence type="ECO:0000313" key="1">
    <source>
        <dbReference type="EMBL" id="KAI3692542.1"/>
    </source>
</evidence>
<name>A0ACB8Z3H3_ARCLA</name>
<dbReference type="EMBL" id="CM042057">
    <property type="protein sequence ID" value="KAI3692542.1"/>
    <property type="molecule type" value="Genomic_DNA"/>
</dbReference>
<accession>A0ACB8Z3H3</accession>
<protein>
    <submittedName>
        <fullName evidence="1">Uncharacterized protein</fullName>
    </submittedName>
</protein>
<gene>
    <name evidence="1" type="ORF">L6452_32359</name>
</gene>
<evidence type="ECO:0000313" key="2">
    <source>
        <dbReference type="Proteomes" id="UP001055879"/>
    </source>
</evidence>